<feature type="transmembrane region" description="Helical" evidence="1">
    <location>
        <begin position="84"/>
        <end position="101"/>
    </location>
</feature>
<evidence type="ECO:0000256" key="1">
    <source>
        <dbReference type="SAM" id="Phobius"/>
    </source>
</evidence>
<reference evidence="2 3" key="1">
    <citation type="submission" date="2020-08" db="EMBL/GenBank/DDBJ databases">
        <title>Cohnella phylogeny.</title>
        <authorList>
            <person name="Dunlap C."/>
        </authorList>
    </citation>
    <scope>NUCLEOTIDE SEQUENCE [LARGE SCALE GENOMIC DNA]</scope>
    <source>
        <strain evidence="2 3">DSM 28246</strain>
    </source>
</reference>
<dbReference type="InterPro" id="IPR035168">
    <property type="entry name" value="DUF5317"/>
</dbReference>
<comment type="caution">
    <text evidence="2">The sequence shown here is derived from an EMBL/GenBank/DDBJ whole genome shotgun (WGS) entry which is preliminary data.</text>
</comment>
<feature type="transmembrane region" description="Helical" evidence="1">
    <location>
        <begin position="159"/>
        <end position="176"/>
    </location>
</feature>
<feature type="transmembrane region" description="Helical" evidence="1">
    <location>
        <begin position="6"/>
        <end position="26"/>
    </location>
</feature>
<keyword evidence="1" id="KW-0472">Membrane</keyword>
<evidence type="ECO:0000313" key="2">
    <source>
        <dbReference type="EMBL" id="MBB6673629.1"/>
    </source>
</evidence>
<organism evidence="2 3">
    <name type="scientific">Cohnella nanjingensis</name>
    <dbReference type="NCBI Taxonomy" id="1387779"/>
    <lineage>
        <taxon>Bacteria</taxon>
        <taxon>Bacillati</taxon>
        <taxon>Bacillota</taxon>
        <taxon>Bacilli</taxon>
        <taxon>Bacillales</taxon>
        <taxon>Paenibacillaceae</taxon>
        <taxon>Cohnella</taxon>
    </lineage>
</organism>
<sequence>MVYDGIVIGLIIGLLRAGWRPGLVALSQIRIRGGWIFPALLAVQLIVFSIQDRVSFVGQYSGWLFMAVYVVGLYVLWLNRKESGIWIIFIGVAMNFLVMLVNGGRMPVSLDAAAVLDPIYTQMLKDGVGAAKHYALDDSTRLSFLGDIIPIAPPYPRTQVISIGDVVMNVGIFLYLQSVMLKNKVRASFVQTK</sequence>
<proteinExistence type="predicted"/>
<dbReference type="RefSeq" id="WP_185671497.1">
    <property type="nucleotide sequence ID" value="NZ_JACJVP010000041.1"/>
</dbReference>
<dbReference type="AlphaFoldDB" id="A0A7X0VIG1"/>
<feature type="transmembrane region" description="Helical" evidence="1">
    <location>
        <begin position="33"/>
        <end position="51"/>
    </location>
</feature>
<gene>
    <name evidence="2" type="ORF">H7C19_23390</name>
</gene>
<accession>A0A7X0VIG1</accession>
<dbReference type="Pfam" id="PF17248">
    <property type="entry name" value="DUF5317"/>
    <property type="match status" value="1"/>
</dbReference>
<keyword evidence="1" id="KW-1133">Transmembrane helix</keyword>
<keyword evidence="3" id="KW-1185">Reference proteome</keyword>
<name>A0A7X0VIG1_9BACL</name>
<feature type="transmembrane region" description="Helical" evidence="1">
    <location>
        <begin position="57"/>
        <end position="77"/>
    </location>
</feature>
<keyword evidence="1" id="KW-0812">Transmembrane</keyword>
<dbReference type="EMBL" id="JACJVP010000041">
    <property type="protein sequence ID" value="MBB6673629.1"/>
    <property type="molecule type" value="Genomic_DNA"/>
</dbReference>
<protein>
    <submittedName>
        <fullName evidence="2">DUF5317 domain-containing protein</fullName>
    </submittedName>
</protein>
<evidence type="ECO:0000313" key="3">
    <source>
        <dbReference type="Proteomes" id="UP000547209"/>
    </source>
</evidence>
<dbReference type="Proteomes" id="UP000547209">
    <property type="component" value="Unassembled WGS sequence"/>
</dbReference>